<proteinExistence type="predicted"/>
<comment type="caution">
    <text evidence="3">The sequence shown here is derived from an EMBL/GenBank/DDBJ whole genome shotgun (WGS) entry which is preliminary data.</text>
</comment>
<dbReference type="PRINTS" id="PR00598">
    <property type="entry name" value="HTHMARR"/>
</dbReference>
<evidence type="ECO:0000313" key="3">
    <source>
        <dbReference type="EMBL" id="MDG4721058.1"/>
    </source>
</evidence>
<dbReference type="PANTHER" id="PTHR33164:SF89">
    <property type="entry name" value="MARR FAMILY REGULATORY PROTEIN"/>
    <property type="match status" value="1"/>
</dbReference>
<dbReference type="InterPro" id="IPR000835">
    <property type="entry name" value="HTH_MarR-typ"/>
</dbReference>
<feature type="region of interest" description="Disordered" evidence="1">
    <location>
        <begin position="161"/>
        <end position="182"/>
    </location>
</feature>
<evidence type="ECO:0000259" key="2">
    <source>
        <dbReference type="PROSITE" id="PS50995"/>
    </source>
</evidence>
<evidence type="ECO:0000256" key="1">
    <source>
        <dbReference type="SAM" id="MobiDB-lite"/>
    </source>
</evidence>
<organism evidence="3 4">
    <name type="scientific">Thalassospira aquimaris</name>
    <dbReference type="NCBI Taxonomy" id="3037796"/>
    <lineage>
        <taxon>Bacteria</taxon>
        <taxon>Pseudomonadati</taxon>
        <taxon>Pseudomonadota</taxon>
        <taxon>Alphaproteobacteria</taxon>
        <taxon>Rhodospirillales</taxon>
        <taxon>Thalassospiraceae</taxon>
        <taxon>Thalassospira</taxon>
    </lineage>
</organism>
<dbReference type="InterPro" id="IPR039422">
    <property type="entry name" value="MarR/SlyA-like"/>
</dbReference>
<dbReference type="Gene3D" id="1.10.10.10">
    <property type="entry name" value="Winged helix-like DNA-binding domain superfamily/Winged helix DNA-binding domain"/>
    <property type="match status" value="1"/>
</dbReference>
<keyword evidence="4" id="KW-1185">Reference proteome</keyword>
<dbReference type="Pfam" id="PF01047">
    <property type="entry name" value="MarR"/>
    <property type="match status" value="1"/>
</dbReference>
<dbReference type="SUPFAM" id="SSF46785">
    <property type="entry name" value="Winged helix' DNA-binding domain"/>
    <property type="match status" value="1"/>
</dbReference>
<protein>
    <submittedName>
        <fullName evidence="3">MarR family transcriptional regulator</fullName>
    </submittedName>
</protein>
<dbReference type="InterPro" id="IPR036388">
    <property type="entry name" value="WH-like_DNA-bd_sf"/>
</dbReference>
<accession>A0ABT6GG46</accession>
<dbReference type="RefSeq" id="WP_114102585.1">
    <property type="nucleotide sequence ID" value="NZ_JARSBO010000010.1"/>
</dbReference>
<feature type="domain" description="HTH marR-type" evidence="2">
    <location>
        <begin position="8"/>
        <end position="143"/>
    </location>
</feature>
<dbReference type="Proteomes" id="UP001529180">
    <property type="component" value="Unassembled WGS sequence"/>
</dbReference>
<dbReference type="PANTHER" id="PTHR33164">
    <property type="entry name" value="TRANSCRIPTIONAL REGULATOR, MARR FAMILY"/>
    <property type="match status" value="1"/>
</dbReference>
<dbReference type="CDD" id="cd00090">
    <property type="entry name" value="HTH_ARSR"/>
    <property type="match status" value="1"/>
</dbReference>
<dbReference type="SMART" id="SM00347">
    <property type="entry name" value="HTH_MARR"/>
    <property type="match status" value="1"/>
</dbReference>
<dbReference type="PROSITE" id="PS50995">
    <property type="entry name" value="HTH_MARR_2"/>
    <property type="match status" value="1"/>
</dbReference>
<dbReference type="InterPro" id="IPR036390">
    <property type="entry name" value="WH_DNA-bd_sf"/>
</dbReference>
<evidence type="ECO:0000313" key="4">
    <source>
        <dbReference type="Proteomes" id="UP001529180"/>
    </source>
</evidence>
<reference evidence="3 4" key="1">
    <citation type="submission" date="2023-03" db="EMBL/GenBank/DDBJ databases">
        <title>Strain FZY0004 represents a novel species in the genus Thalassospira isolated from seawater.</title>
        <authorList>
            <person name="Fu Z.-Y."/>
        </authorList>
    </citation>
    <scope>NUCLEOTIDE SEQUENCE [LARGE SCALE GENOMIC DNA]</scope>
    <source>
        <strain evidence="3 4">FZY0004</strain>
    </source>
</reference>
<name>A0ABT6GG46_9PROT</name>
<gene>
    <name evidence="3" type="ORF">P7680_18785</name>
</gene>
<sequence length="182" mass="20567">MATNKPRRKEFLDVLVALRQIIRATDLHSKHVMKVCGLTVPQLVVLLAIEELGAVTVREISRHVSLSQATVTTILNRLEERGFIIRTRNANDKRVVNSRLTDKGREVLINTPPLLDDHFMQSYEMLGQHERGKILSSLQKVACLMASDDVDPRPPTMGRIITADDEPSEQLYEYGHQSNEDA</sequence>
<dbReference type="EMBL" id="JARSBO010000010">
    <property type="protein sequence ID" value="MDG4721058.1"/>
    <property type="molecule type" value="Genomic_DNA"/>
</dbReference>
<dbReference type="InterPro" id="IPR011991">
    <property type="entry name" value="ArsR-like_HTH"/>
</dbReference>